<dbReference type="Proteomes" id="UP000199161">
    <property type="component" value="Unassembled WGS sequence"/>
</dbReference>
<gene>
    <name evidence="2" type="ORF">SAMN05444422_10617</name>
</gene>
<dbReference type="AlphaFoldDB" id="A0A1I1HJ27"/>
<dbReference type="RefSeq" id="WP_143095835.1">
    <property type="nucleotide sequence ID" value="NZ_FOKW01000006.1"/>
</dbReference>
<feature type="coiled-coil region" evidence="1">
    <location>
        <begin position="11"/>
        <end position="59"/>
    </location>
</feature>
<evidence type="ECO:0000313" key="2">
    <source>
        <dbReference type="EMBL" id="SFC24057.1"/>
    </source>
</evidence>
<accession>A0A1I1HJ27</accession>
<dbReference type="OrthoDB" id="214356at2157"/>
<dbReference type="Gene3D" id="1.20.5.170">
    <property type="match status" value="1"/>
</dbReference>
<proteinExistence type="predicted"/>
<dbReference type="EMBL" id="FOKW01000006">
    <property type="protein sequence ID" value="SFC24057.1"/>
    <property type="molecule type" value="Genomic_DNA"/>
</dbReference>
<keyword evidence="1" id="KW-0175">Coiled coil</keyword>
<sequence>MADEKDDASRIDEMEERITLLESRLNNAIRSIDNLEESVDKLENENRELMKELVEKVHTSQELETQLSDAERIYHLGWDEVHVKDTAPRKRAMRVIENWKEWSDKAKSGDRMKFNQLVERLDTILSINVEYKTVSRVAEAMESLSDGKFRVKETSNGKIIYHDPDKTPFVWELSQVTE</sequence>
<evidence type="ECO:0000256" key="1">
    <source>
        <dbReference type="SAM" id="Coils"/>
    </source>
</evidence>
<keyword evidence="3" id="KW-1185">Reference proteome</keyword>
<name>A0A1I1HJ27_NATHA</name>
<organism evidence="2 3">
    <name type="scientific">Natronobacterium haloterrestre</name>
    <name type="common">Halobiforma haloterrestris</name>
    <dbReference type="NCBI Taxonomy" id="148448"/>
    <lineage>
        <taxon>Archaea</taxon>
        <taxon>Methanobacteriati</taxon>
        <taxon>Methanobacteriota</taxon>
        <taxon>Stenosarchaea group</taxon>
        <taxon>Halobacteria</taxon>
        <taxon>Halobacteriales</taxon>
        <taxon>Natrialbaceae</taxon>
        <taxon>Natronobacterium</taxon>
    </lineage>
</organism>
<evidence type="ECO:0000313" key="3">
    <source>
        <dbReference type="Proteomes" id="UP000199161"/>
    </source>
</evidence>
<protein>
    <submittedName>
        <fullName evidence="2">Uncharacterized protein</fullName>
    </submittedName>
</protein>
<reference evidence="3" key="1">
    <citation type="submission" date="2016-10" db="EMBL/GenBank/DDBJ databases">
        <authorList>
            <person name="Varghese N."/>
            <person name="Submissions S."/>
        </authorList>
    </citation>
    <scope>NUCLEOTIDE SEQUENCE [LARGE SCALE GENOMIC DNA]</scope>
    <source>
        <strain evidence="3">DSM 13078</strain>
    </source>
</reference>